<feature type="domain" description="Glycosyltransferase 2-like" evidence="1">
    <location>
        <begin position="8"/>
        <end position="180"/>
    </location>
</feature>
<comment type="caution">
    <text evidence="2">The sequence shown here is derived from an EMBL/GenBank/DDBJ whole genome shotgun (WGS) entry which is preliminary data.</text>
</comment>
<dbReference type="PANTHER" id="PTHR48090:SF7">
    <property type="entry name" value="RFBJ PROTEIN"/>
    <property type="match status" value="1"/>
</dbReference>
<dbReference type="Gene3D" id="3.90.550.10">
    <property type="entry name" value="Spore Coat Polysaccharide Biosynthesis Protein SpsA, Chain A"/>
    <property type="match status" value="1"/>
</dbReference>
<dbReference type="Proteomes" id="UP000177913">
    <property type="component" value="Unassembled WGS sequence"/>
</dbReference>
<protein>
    <submittedName>
        <fullName evidence="2">Glycosyl transferase</fullName>
    </submittedName>
</protein>
<dbReference type="SUPFAM" id="SSF53448">
    <property type="entry name" value="Nucleotide-diphospho-sugar transferases"/>
    <property type="match status" value="1"/>
</dbReference>
<gene>
    <name evidence="2" type="ORF">A3C25_04710</name>
</gene>
<evidence type="ECO:0000259" key="1">
    <source>
        <dbReference type="Pfam" id="PF00535"/>
    </source>
</evidence>
<accession>A0A1F7H1S5</accession>
<dbReference type="InterPro" id="IPR001173">
    <property type="entry name" value="Glyco_trans_2-like"/>
</dbReference>
<dbReference type="Pfam" id="PF00535">
    <property type="entry name" value="Glycos_transf_2"/>
    <property type="match status" value="1"/>
</dbReference>
<evidence type="ECO:0000313" key="3">
    <source>
        <dbReference type="Proteomes" id="UP000177913"/>
    </source>
</evidence>
<dbReference type="CDD" id="cd04179">
    <property type="entry name" value="DPM_DPG-synthase_like"/>
    <property type="match status" value="1"/>
</dbReference>
<dbReference type="AlphaFoldDB" id="A0A1F7H1S5"/>
<keyword evidence="2" id="KW-0808">Transferase</keyword>
<proteinExistence type="predicted"/>
<dbReference type="PANTHER" id="PTHR48090">
    <property type="entry name" value="UNDECAPRENYL-PHOSPHATE 4-DEOXY-4-FORMAMIDO-L-ARABINOSE TRANSFERASE-RELATED"/>
    <property type="match status" value="1"/>
</dbReference>
<dbReference type="EMBL" id="MFZO01000011">
    <property type="protein sequence ID" value="OGK25400.1"/>
    <property type="molecule type" value="Genomic_DNA"/>
</dbReference>
<evidence type="ECO:0000313" key="2">
    <source>
        <dbReference type="EMBL" id="OGK25400.1"/>
    </source>
</evidence>
<dbReference type="InterPro" id="IPR029044">
    <property type="entry name" value="Nucleotide-diphossugar_trans"/>
</dbReference>
<organism evidence="2 3">
    <name type="scientific">Candidatus Roizmanbacteria bacterium RIFCSPHIGHO2_02_FULL_38_11</name>
    <dbReference type="NCBI Taxonomy" id="1802039"/>
    <lineage>
        <taxon>Bacteria</taxon>
        <taxon>Candidatus Roizmaniibacteriota</taxon>
    </lineage>
</organism>
<dbReference type="InterPro" id="IPR050256">
    <property type="entry name" value="Glycosyltransferase_2"/>
</dbReference>
<dbReference type="GO" id="GO:0016740">
    <property type="term" value="F:transferase activity"/>
    <property type="evidence" value="ECO:0007669"/>
    <property type="project" value="UniProtKB-KW"/>
</dbReference>
<reference evidence="2 3" key="1">
    <citation type="journal article" date="2016" name="Nat. Commun.">
        <title>Thousands of microbial genomes shed light on interconnected biogeochemical processes in an aquifer system.</title>
        <authorList>
            <person name="Anantharaman K."/>
            <person name="Brown C.T."/>
            <person name="Hug L.A."/>
            <person name="Sharon I."/>
            <person name="Castelle C.J."/>
            <person name="Probst A.J."/>
            <person name="Thomas B.C."/>
            <person name="Singh A."/>
            <person name="Wilkins M.J."/>
            <person name="Karaoz U."/>
            <person name="Brodie E.L."/>
            <person name="Williams K.H."/>
            <person name="Hubbard S.S."/>
            <person name="Banfield J.F."/>
        </authorList>
    </citation>
    <scope>NUCLEOTIDE SEQUENCE [LARGE SCALE GENOMIC DNA]</scope>
</reference>
<sequence length="245" mass="27889">MKSFSILSIVIPVFNEENYIKKAVEKVLRADASGLKKEIIIVDDGSTDSSKLKVKSSKLKFQKKFPKLKIITIFKTKNEGKGAALKSGFLKSTGDIVLVQDADLEYNPGDYPSLLEPFLSHSADVVYGSRFISNQPHRVLYFWHFIGNLILTTLSNMLTNLNLTDIETGYKVFRGDLIRKIAPRLQSKRFGFEPEITARIAKIKDLKIYEVGISYFGRTYSEGKKIGWKDGLKAIWEIIKYNFFD</sequence>
<name>A0A1F7H1S5_9BACT</name>